<dbReference type="InterPro" id="IPR051060">
    <property type="entry name" value="Carbamoyltrans_HypF-like"/>
</dbReference>
<dbReference type="GO" id="GO:0051604">
    <property type="term" value="P:protein maturation"/>
    <property type="evidence" value="ECO:0007669"/>
    <property type="project" value="TreeGrafter"/>
</dbReference>
<name>A0A6P1MDA1_9FIRM</name>
<dbReference type="InterPro" id="IPR011125">
    <property type="entry name" value="Znf_HypF"/>
</dbReference>
<dbReference type="SUPFAM" id="SSF55821">
    <property type="entry name" value="YrdC/RibB"/>
    <property type="match status" value="1"/>
</dbReference>
<dbReference type="GO" id="GO:0016743">
    <property type="term" value="F:carboxyl- or carbamoyltransferase activity"/>
    <property type="evidence" value="ECO:0007669"/>
    <property type="project" value="UniProtKB-UniRule"/>
</dbReference>
<dbReference type="InterPro" id="IPR004421">
    <property type="entry name" value="Carbamoyltransferase_HypF"/>
</dbReference>
<dbReference type="PANTHER" id="PTHR42959">
    <property type="entry name" value="CARBAMOYLTRANSFERASE"/>
    <property type="match status" value="1"/>
</dbReference>
<evidence type="ECO:0000256" key="2">
    <source>
        <dbReference type="PIRNR" id="PIRNR006256"/>
    </source>
</evidence>
<dbReference type="NCBIfam" id="TIGR00143">
    <property type="entry name" value="hypF"/>
    <property type="match status" value="1"/>
</dbReference>
<dbReference type="Pfam" id="PF17788">
    <property type="entry name" value="HypF_C"/>
    <property type="match status" value="1"/>
</dbReference>
<dbReference type="InterPro" id="IPR006070">
    <property type="entry name" value="Sua5-like_dom"/>
</dbReference>
<dbReference type="Gene3D" id="3.30.420.40">
    <property type="match status" value="1"/>
</dbReference>
<dbReference type="Gene3D" id="3.30.110.120">
    <property type="match status" value="1"/>
</dbReference>
<feature type="domain" description="YrdC-like" evidence="3">
    <location>
        <begin position="202"/>
        <end position="385"/>
    </location>
</feature>
<gene>
    <name evidence="4" type="primary">hypF</name>
    <name evidence="4" type="ORF">Ami3637_00720</name>
</gene>
<dbReference type="InterPro" id="IPR041440">
    <property type="entry name" value="HypF_C"/>
</dbReference>
<dbReference type="Gene3D" id="3.90.870.50">
    <property type="match status" value="1"/>
</dbReference>
<dbReference type="Pfam" id="PF22521">
    <property type="entry name" value="HypF_C_2"/>
    <property type="match status" value="1"/>
</dbReference>
<dbReference type="GO" id="GO:0008270">
    <property type="term" value="F:zinc ion binding"/>
    <property type="evidence" value="ECO:0007669"/>
    <property type="project" value="InterPro"/>
</dbReference>
<dbReference type="Pfam" id="PF07503">
    <property type="entry name" value="zf-HYPF"/>
    <property type="match status" value="2"/>
</dbReference>
<dbReference type="AlphaFoldDB" id="A0A6P1MDA1"/>
<reference evidence="4 5" key="1">
    <citation type="submission" date="2020-01" db="EMBL/GenBank/DDBJ databases">
        <title>Genomic analysis of Aminipila sp. CBA3637.</title>
        <authorList>
            <person name="Kim Y.B."/>
            <person name="Roh S.W."/>
        </authorList>
    </citation>
    <scope>NUCLEOTIDE SEQUENCE [LARGE SCALE GENOMIC DNA]</scope>
    <source>
        <strain evidence="4 5">CBA3637</strain>
    </source>
</reference>
<evidence type="ECO:0000259" key="3">
    <source>
        <dbReference type="PROSITE" id="PS51163"/>
    </source>
</evidence>
<keyword evidence="5" id="KW-1185">Reference proteome</keyword>
<dbReference type="EC" id="6.2.-.-" evidence="2"/>
<dbReference type="KEGG" id="amic:Ami3637_00720"/>
<evidence type="ECO:0000313" key="5">
    <source>
        <dbReference type="Proteomes" id="UP000463883"/>
    </source>
</evidence>
<proteinExistence type="inferred from homology"/>
<keyword evidence="4" id="KW-0808">Transferase</keyword>
<dbReference type="Gene3D" id="3.30.420.360">
    <property type="match status" value="1"/>
</dbReference>
<dbReference type="PIRSF" id="PIRSF006256">
    <property type="entry name" value="CMPcnvr_hdrg_mat"/>
    <property type="match status" value="1"/>
</dbReference>
<protein>
    <recommendedName>
        <fullName evidence="2">Carbamoyltransferase</fullName>
        <ecNumber evidence="2">6.2.-.-</ecNumber>
    </recommendedName>
</protein>
<organism evidence="4 5">
    <name type="scientific">Aminipila terrae</name>
    <dbReference type="NCBI Taxonomy" id="2697030"/>
    <lineage>
        <taxon>Bacteria</taxon>
        <taxon>Bacillati</taxon>
        <taxon>Bacillota</taxon>
        <taxon>Clostridia</taxon>
        <taxon>Peptostreptococcales</taxon>
        <taxon>Anaerovoracaceae</taxon>
        <taxon>Aminipila</taxon>
    </lineage>
</organism>
<dbReference type="GO" id="GO:0016874">
    <property type="term" value="F:ligase activity"/>
    <property type="evidence" value="ECO:0007669"/>
    <property type="project" value="UniProtKB-UniRule"/>
</dbReference>
<dbReference type="PANTHER" id="PTHR42959:SF1">
    <property type="entry name" value="CARBAMOYLTRANSFERASE HYPF"/>
    <property type="match status" value="1"/>
</dbReference>
<accession>A0A6P1MDA1</accession>
<sequence length="760" mass="85559">MVEIITQCSHNDFEQFIFDLKHAECEGCEIISIDITDITEEITEIFSDFKIIESTATEAVSIIPPDLATCDKCLEELYSKDNRRYQNPFISCMSCGPRYTIMGVLPYDRDNTTMEDFPMCKECNAEYISPESRRFHAQTISCYDCGPYLILKEYNRDENDLLDSSRCSNKKIRNHPVKLNKLYKKIPMDRYNQHQAHIYKNRKRFKRAVDIINSGGIIAVKGIGGYHFVCSPFMEETVQNLRKLKGREEKPFAVMFGSVDSIREYCEVSSQEKMLLETKARPIVLLYSKNEKMAHSTYKGSIYCGAFLPYTPLQTMLLKECGPLIMTSGNISDQPIIREDSIMLALDNPLLNGVLYNKRRIIRSVDDSVAKIIDDKAQLIRRSRGYVPYPVFLPESNKNLKIFAAGGDLKAAFCLFNRGSAVVSQYFGDLEESSILEEYKKSVDDLAGLLKITPDLAVCDLHPNYFSTRFAESLNKPVIYVQHHHAHIASVMAEHNLKEKVIGIAFDGTGYGTDGNIWGSEFMICQGADFERKAHLKYIPMLGGDQSMKDAKKTATCFLAGSGLEQYIKDDRSAIIKAALKNQVNTVLTSSMGRLFDAVSSILGILDENHYEGECAAYLEKEALLAEKGKAVPEKMSFDIVRNDDMIEIDPAPVLEALCRRQEGRGDEPVTSIRQSLALGFHYALAEVIVGVCQILREEHNLNSVAFSGGVFQNSVLTNRLIKLLRENGFMVYYNIAVPPNDGSISLGQTYVGIMKSDEN</sequence>
<dbReference type="InterPro" id="IPR043129">
    <property type="entry name" value="ATPase_NBD"/>
</dbReference>
<dbReference type="InterPro" id="IPR055128">
    <property type="entry name" value="HypF_C_2"/>
</dbReference>
<comment type="similarity">
    <text evidence="1 2">Belongs to the carbamoyltransferase HypF family.</text>
</comment>
<evidence type="ECO:0000256" key="1">
    <source>
        <dbReference type="ARBA" id="ARBA00008097"/>
    </source>
</evidence>
<dbReference type="PROSITE" id="PS51163">
    <property type="entry name" value="YRDC"/>
    <property type="match status" value="1"/>
</dbReference>
<dbReference type="GO" id="GO:0003725">
    <property type="term" value="F:double-stranded RNA binding"/>
    <property type="evidence" value="ECO:0007669"/>
    <property type="project" value="InterPro"/>
</dbReference>
<evidence type="ECO:0000313" key="4">
    <source>
        <dbReference type="EMBL" id="QHI71103.1"/>
    </source>
</evidence>
<dbReference type="InterPro" id="IPR017945">
    <property type="entry name" value="DHBP_synth_RibB-like_a/b_dom"/>
</dbReference>
<dbReference type="Pfam" id="PF01300">
    <property type="entry name" value="Sua5_yciO_yrdC"/>
    <property type="match status" value="1"/>
</dbReference>
<dbReference type="Proteomes" id="UP000463883">
    <property type="component" value="Chromosome"/>
</dbReference>
<dbReference type="EMBL" id="CP047591">
    <property type="protein sequence ID" value="QHI71103.1"/>
    <property type="molecule type" value="Genomic_DNA"/>
</dbReference>
<dbReference type="SUPFAM" id="SSF53067">
    <property type="entry name" value="Actin-like ATPase domain"/>
    <property type="match status" value="1"/>
</dbReference>